<reference evidence="2 3" key="1">
    <citation type="submission" date="2018-09" db="EMBL/GenBank/DDBJ databases">
        <title>Genomic investigation of the strawberry pathogen Phytophthora fragariae indicates pathogenicity is determined by transcriptional variation in three key races.</title>
        <authorList>
            <person name="Adams T.M."/>
            <person name="Armitage A.D."/>
            <person name="Sobczyk M.K."/>
            <person name="Bates H.J."/>
            <person name="Dunwell J.M."/>
            <person name="Nellist C.F."/>
            <person name="Harrison R.J."/>
        </authorList>
    </citation>
    <scope>NUCLEOTIDE SEQUENCE [LARGE SCALE GENOMIC DNA]</scope>
    <source>
        <strain evidence="2 3">SCRP324</strain>
    </source>
</reference>
<evidence type="ECO:0000313" key="2">
    <source>
        <dbReference type="EMBL" id="KAE9020374.1"/>
    </source>
</evidence>
<keyword evidence="1" id="KW-1133">Transmembrane helix</keyword>
<name>A0A6A3LVT7_9STRA</name>
<keyword evidence="1" id="KW-0472">Membrane</keyword>
<dbReference type="Proteomes" id="UP000435112">
    <property type="component" value="Unassembled WGS sequence"/>
</dbReference>
<sequence>MLKMAVRRCERRRITTPGNILWIDPRCPDLKPSPPAFCLMAWDWNGSYDAASPHFEFRLQPLGDDRGRCGRADCPDLVGATLSTSYAFVLDHYAELAWLTAGAILWTITEPLRGIGTRLSVEVSRFALKWGLLAKVCVRRYCRYVRGPAVQGKPFRTLLWKTYEAILATPMVVLEANKVHDQGLGRLLFKWLDALHEYWCVFLPTSWALVLRSLWKYYKGVGVESSRSAARARLVGRLAWTLSSLLVYASFFGLLFAYEFVEWACRGLLGVVVLMIAVNYGTVEEGGRSLGEIWALNSTLVKIDALLAPLSLSCRLWRCNENNLSERFLLELARDGYASWCLALEEQEQDDRLSEAFWHMDGCEDAPRAPVRTRCGLQAERRALKAKRERDDSLDGLDEDSQEYFRLRRAAVLATMRKRITDYTPVDNLQTSSPEREQGDIAQ</sequence>
<evidence type="ECO:0000256" key="1">
    <source>
        <dbReference type="SAM" id="Phobius"/>
    </source>
</evidence>
<comment type="caution">
    <text evidence="2">The sequence shown here is derived from an EMBL/GenBank/DDBJ whole genome shotgun (WGS) entry which is preliminary data.</text>
</comment>
<protein>
    <submittedName>
        <fullName evidence="2">Uncharacterized protein</fullName>
    </submittedName>
</protein>
<organism evidence="2 3">
    <name type="scientific">Phytophthora rubi</name>
    <dbReference type="NCBI Taxonomy" id="129364"/>
    <lineage>
        <taxon>Eukaryota</taxon>
        <taxon>Sar</taxon>
        <taxon>Stramenopiles</taxon>
        <taxon>Oomycota</taxon>
        <taxon>Peronosporomycetes</taxon>
        <taxon>Peronosporales</taxon>
        <taxon>Peronosporaceae</taxon>
        <taxon>Phytophthora</taxon>
    </lineage>
</organism>
<gene>
    <name evidence="2" type="ORF">PR002_g12548</name>
</gene>
<dbReference type="OrthoDB" id="128941at2759"/>
<dbReference type="AlphaFoldDB" id="A0A6A3LVT7"/>
<accession>A0A6A3LVT7</accession>
<proteinExistence type="predicted"/>
<keyword evidence="1" id="KW-0812">Transmembrane</keyword>
<dbReference type="EMBL" id="QXFU01000794">
    <property type="protein sequence ID" value="KAE9020374.1"/>
    <property type="molecule type" value="Genomic_DNA"/>
</dbReference>
<evidence type="ECO:0000313" key="3">
    <source>
        <dbReference type="Proteomes" id="UP000435112"/>
    </source>
</evidence>
<feature type="transmembrane region" description="Helical" evidence="1">
    <location>
        <begin position="238"/>
        <end position="256"/>
    </location>
</feature>